<feature type="binding site" evidence="5">
    <location>
        <position position="180"/>
    </location>
    <ligand>
        <name>Zn(2+)</name>
        <dbReference type="ChEBI" id="CHEBI:29105"/>
    </ligand>
</feature>
<keyword evidence="2 5" id="KW-0862">Zinc</keyword>
<feature type="domain" description="Phosphomannose isomerase type I catalytic" evidence="7">
    <location>
        <begin position="8"/>
        <end position="117"/>
    </location>
</feature>
<dbReference type="GO" id="GO:0004476">
    <property type="term" value="F:mannose-6-phosphate isomerase activity"/>
    <property type="evidence" value="ECO:0007669"/>
    <property type="project" value="InterPro"/>
</dbReference>
<name>A0A4V2RQV7_9BACT</name>
<evidence type="ECO:0000256" key="1">
    <source>
        <dbReference type="ARBA" id="ARBA00022723"/>
    </source>
</evidence>
<accession>A0A4V2RQV7</accession>
<dbReference type="AlphaFoldDB" id="A0A4V2RQV7"/>
<feature type="binding site" evidence="5">
    <location>
        <position position="105"/>
    </location>
    <ligand>
        <name>Zn(2+)</name>
        <dbReference type="ChEBI" id="CHEBI:29105"/>
    </ligand>
</feature>
<evidence type="ECO:0000256" key="3">
    <source>
        <dbReference type="ARBA" id="ARBA00029741"/>
    </source>
</evidence>
<dbReference type="InterPro" id="IPR049071">
    <property type="entry name" value="MPI_cupin_dom"/>
</dbReference>
<feature type="domain" description="Mannose-6-phosphate isomerase cupin" evidence="8">
    <location>
        <begin position="245"/>
        <end position="317"/>
    </location>
</feature>
<dbReference type="PANTHER" id="PTHR42742:SF3">
    <property type="entry name" value="FRUCTOKINASE"/>
    <property type="match status" value="1"/>
</dbReference>
<dbReference type="InterPro" id="IPR011051">
    <property type="entry name" value="RmlC_Cupin_sf"/>
</dbReference>
<dbReference type="EMBL" id="SLWB01000001">
    <property type="protein sequence ID" value="TCN72951.1"/>
    <property type="molecule type" value="Genomic_DNA"/>
</dbReference>
<evidence type="ECO:0000256" key="2">
    <source>
        <dbReference type="ARBA" id="ARBA00022833"/>
    </source>
</evidence>
<feature type="binding site" evidence="5">
    <location>
        <position position="122"/>
    </location>
    <ligand>
        <name>Zn(2+)</name>
        <dbReference type="ChEBI" id="CHEBI:29105"/>
    </ligand>
</feature>
<evidence type="ECO:0000313" key="10">
    <source>
        <dbReference type="Proteomes" id="UP000294830"/>
    </source>
</evidence>
<reference evidence="9 10" key="1">
    <citation type="submission" date="2019-03" db="EMBL/GenBank/DDBJ databases">
        <title>Genomic Encyclopedia of Archaeal and Bacterial Type Strains, Phase II (KMG-II): from individual species to whole genera.</title>
        <authorList>
            <person name="Goeker M."/>
        </authorList>
    </citation>
    <scope>NUCLEOTIDE SEQUENCE [LARGE SCALE GENOMIC DNA]</scope>
    <source>
        <strain evidence="9 10">RL-C</strain>
    </source>
</reference>
<comment type="cofactor">
    <cofactor evidence="5">
        <name>Zn(2+)</name>
        <dbReference type="ChEBI" id="CHEBI:29105"/>
    </cofactor>
    <text evidence="5">Binds 1 zinc ion per subunit.</text>
</comment>
<comment type="caution">
    <text evidence="9">The sequence shown here is derived from an EMBL/GenBank/DDBJ whole genome shotgun (WGS) entry which is preliminary data.</text>
</comment>
<dbReference type="GO" id="GO:0008270">
    <property type="term" value="F:zinc ion binding"/>
    <property type="evidence" value="ECO:0007669"/>
    <property type="project" value="InterPro"/>
</dbReference>
<keyword evidence="9" id="KW-0413">Isomerase</keyword>
<evidence type="ECO:0000313" key="9">
    <source>
        <dbReference type="EMBL" id="TCN72951.1"/>
    </source>
</evidence>
<keyword evidence="1 5" id="KW-0479">Metal-binding</keyword>
<dbReference type="PANTHER" id="PTHR42742">
    <property type="entry name" value="TRANSCRIPTIONAL REPRESSOR MPRA"/>
    <property type="match status" value="1"/>
</dbReference>
<evidence type="ECO:0000259" key="7">
    <source>
        <dbReference type="Pfam" id="PF20511"/>
    </source>
</evidence>
<dbReference type="RefSeq" id="WP_131837737.1">
    <property type="nucleotide sequence ID" value="NZ_SLWB01000001.1"/>
</dbReference>
<evidence type="ECO:0000256" key="5">
    <source>
        <dbReference type="PIRSR" id="PIRSR036894-1"/>
    </source>
</evidence>
<dbReference type="Gene3D" id="2.60.120.10">
    <property type="entry name" value="Jelly Rolls"/>
    <property type="match status" value="2"/>
</dbReference>
<keyword evidence="10" id="KW-1185">Reference proteome</keyword>
<dbReference type="InterPro" id="IPR014710">
    <property type="entry name" value="RmlC-like_jellyroll"/>
</dbReference>
<proteinExistence type="predicted"/>
<organism evidence="9 10">
    <name type="scientific">Acetobacteroides hydrogenigenes</name>
    <dbReference type="NCBI Taxonomy" id="979970"/>
    <lineage>
        <taxon>Bacteria</taxon>
        <taxon>Pseudomonadati</taxon>
        <taxon>Bacteroidota</taxon>
        <taxon>Bacteroidia</taxon>
        <taxon>Bacteroidales</taxon>
        <taxon>Rikenellaceae</taxon>
        <taxon>Acetobacteroides</taxon>
    </lineage>
</organism>
<dbReference type="InterPro" id="IPR014628">
    <property type="entry name" value="Man6P_isomerase_Firm_short"/>
</dbReference>
<dbReference type="OrthoDB" id="9808275at2"/>
<dbReference type="CDD" id="cd07010">
    <property type="entry name" value="cupin_PMI_type_I_N_bac"/>
    <property type="match status" value="1"/>
</dbReference>
<feature type="active site" evidence="6">
    <location>
        <position position="200"/>
    </location>
</feature>
<dbReference type="InterPro" id="IPR051804">
    <property type="entry name" value="Carb_Metab_Reg_Kinase/Isom"/>
</dbReference>
<gene>
    <name evidence="9" type="ORF">CLV25_101169</name>
</gene>
<dbReference type="PIRSF" id="PIRSF036894">
    <property type="entry name" value="PMI_Firm_short"/>
    <property type="match status" value="1"/>
</dbReference>
<evidence type="ECO:0000256" key="4">
    <source>
        <dbReference type="ARBA" id="ARBA00030762"/>
    </source>
</evidence>
<dbReference type="Pfam" id="PF21621">
    <property type="entry name" value="MPI_cupin_dom"/>
    <property type="match status" value="1"/>
</dbReference>
<dbReference type="InterPro" id="IPR046457">
    <property type="entry name" value="PMI_typeI_cat"/>
</dbReference>
<dbReference type="GO" id="GO:0005975">
    <property type="term" value="P:carbohydrate metabolic process"/>
    <property type="evidence" value="ECO:0007669"/>
    <property type="project" value="InterPro"/>
</dbReference>
<dbReference type="Proteomes" id="UP000294830">
    <property type="component" value="Unassembled WGS sequence"/>
</dbReference>
<sequence length="329" mass="37065">MANLYPLKFDPILKERIWGGNKLNTVLGKKLPANKKIGESWELSAVEGDISVVSNGFLKGNDLQELIEIYMGDLVGEKVYEKYGDEFPLLIKLIDASDDLSIQVHPNDELAQKRHDSFGKTEMWYVIGHDKDAKIYVGFNQPVDKDTYVKHLNDGKLTDLLNVETSAKGDTFFIPSGRIHAIGKGNLLAEIQQTSNITYRMYDWDRVDDNGQPRELHTELAVDAIDYSFQPKYKTDYEAKENQSNTLVECPYFTTNLIKLNKGKGLETDYAMLDSFVIYIVLQGDVELSFKDGVESAKAGDTLLLPATMEQVTVSAKSDTEILEVYVKL</sequence>
<evidence type="ECO:0000256" key="6">
    <source>
        <dbReference type="PIRSR" id="PIRSR036894-2"/>
    </source>
</evidence>
<dbReference type="Pfam" id="PF20511">
    <property type="entry name" value="PMI_typeI_cat"/>
    <property type="match status" value="1"/>
</dbReference>
<protein>
    <recommendedName>
        <fullName evidence="3">Phosphohexomutase</fullName>
    </recommendedName>
    <alternativeName>
        <fullName evidence="4">Phosphomannose isomerase</fullName>
    </alternativeName>
</protein>
<evidence type="ECO:0000259" key="8">
    <source>
        <dbReference type="Pfam" id="PF21621"/>
    </source>
</evidence>
<dbReference type="SUPFAM" id="SSF51182">
    <property type="entry name" value="RmlC-like cupins"/>
    <property type="match status" value="1"/>
</dbReference>